<organism evidence="1 2">
    <name type="scientific">Ehrlichia japonica</name>
    <dbReference type="NCBI Taxonomy" id="391036"/>
    <lineage>
        <taxon>Bacteria</taxon>
        <taxon>Pseudomonadati</taxon>
        <taxon>Pseudomonadota</taxon>
        <taxon>Alphaproteobacteria</taxon>
        <taxon>Rickettsiales</taxon>
        <taxon>Anaplasmataceae</taxon>
        <taxon>Ehrlichia</taxon>
    </lineage>
</organism>
<proteinExistence type="predicted"/>
<dbReference type="HOGENOM" id="CLU_3061103_0_0_5"/>
<keyword evidence="2" id="KW-1185">Reference proteome</keyword>
<evidence type="ECO:0000313" key="1">
    <source>
        <dbReference type="EMBL" id="AHX04513.1"/>
    </source>
</evidence>
<protein>
    <submittedName>
        <fullName evidence="1">Uncharacterized protein</fullName>
    </submittedName>
</protein>
<accession>X5GJB8</accession>
<evidence type="ECO:0000313" key="2">
    <source>
        <dbReference type="Proteomes" id="UP000023762"/>
    </source>
</evidence>
<dbReference type="KEGG" id="ehh:EHF_0230"/>
<dbReference type="Proteomes" id="UP000023762">
    <property type="component" value="Chromosome"/>
</dbReference>
<dbReference type="STRING" id="391036.EHF_0230"/>
<dbReference type="EMBL" id="CP007474">
    <property type="protein sequence ID" value="AHX04513.1"/>
    <property type="molecule type" value="Genomic_DNA"/>
</dbReference>
<gene>
    <name evidence="1" type="ORF">EHF_0230</name>
</gene>
<name>X5GJB8_9RICK</name>
<dbReference type="AlphaFoldDB" id="X5GJB8"/>
<reference evidence="1 2" key="1">
    <citation type="submission" date="2014-03" db="EMBL/GenBank/DDBJ databases">
        <title>Sequencing and Comparison of Genomes and Transcriptome Profiles of Human Ehrlichiosis Agents.</title>
        <authorList>
            <person name="Lin M."/>
            <person name="Daugherty S.C."/>
            <person name="Nagaraj S."/>
            <person name="Cheng Z."/>
            <person name="Xiong Q."/>
            <person name="Lin F.-Y."/>
            <person name="Sengamalay N."/>
            <person name="Ott S."/>
            <person name="Godinez A."/>
            <person name="Tallon L.J."/>
            <person name="Sadzewicz L."/>
            <person name="Fraser C.M."/>
            <person name="Dunning Hotopp J.C."/>
            <person name="Rikihisa Y."/>
        </authorList>
    </citation>
    <scope>NUCLEOTIDE SEQUENCE [LARGE SCALE GENOMIC DNA]</scope>
    <source>
        <strain evidence="1 2">HF</strain>
    </source>
</reference>
<sequence>MLSSKGGKRVLCRIRSAFEMFKNSMEAIRQEGKKALTTLTNTEESKDVQVEKV</sequence>